<proteinExistence type="predicted"/>
<dbReference type="EMBL" id="UYSU01000500">
    <property type="protein sequence ID" value="VDL85891.1"/>
    <property type="molecule type" value="Genomic_DNA"/>
</dbReference>
<protein>
    <submittedName>
        <fullName evidence="3">Peptidase A2 domain-containing protein</fullName>
    </submittedName>
</protein>
<evidence type="ECO:0000313" key="2">
    <source>
        <dbReference type="Proteomes" id="UP000275846"/>
    </source>
</evidence>
<dbReference type="WBParaSite" id="SSLN_0000064001-mRNA-1">
    <property type="protein sequence ID" value="SSLN_0000064001-mRNA-1"/>
    <property type="gene ID" value="SSLN_0000064001"/>
</dbReference>
<reference evidence="1 2" key="2">
    <citation type="submission" date="2018-11" db="EMBL/GenBank/DDBJ databases">
        <authorList>
            <consortium name="Pathogen Informatics"/>
        </authorList>
    </citation>
    <scope>NUCLEOTIDE SEQUENCE [LARGE SCALE GENOMIC DNA]</scope>
    <source>
        <strain evidence="1 2">NST_G2</strain>
    </source>
</reference>
<evidence type="ECO:0000313" key="3">
    <source>
        <dbReference type="WBParaSite" id="SSLN_0000064001-mRNA-1"/>
    </source>
</evidence>
<reference evidence="3" key="1">
    <citation type="submission" date="2016-06" db="UniProtKB">
        <authorList>
            <consortium name="WormBaseParasite"/>
        </authorList>
    </citation>
    <scope>IDENTIFICATION</scope>
</reference>
<dbReference type="OrthoDB" id="6276451at2759"/>
<gene>
    <name evidence="1" type="ORF">SSLN_LOCUS614</name>
</gene>
<evidence type="ECO:0000313" key="1">
    <source>
        <dbReference type="EMBL" id="VDL85891.1"/>
    </source>
</evidence>
<sequence>MCWYHHTYVVKARKFIPPCIFPQTPQHVKRQRQSVMATTAAGQSRPSRLFYITDNSSSLRFLVDYGVEVSVIPPPRCHHLKPSQFSLQAAYNTAVRIYGEQSLPVDLGLMRHFQWVFIQADAQSPIIGADFLSHFGLAVYLKHRRLIDTTTKRFTVATVTSEPSFGIHLTILSLPFAEMLKENPSLA</sequence>
<dbReference type="Gene3D" id="2.40.70.10">
    <property type="entry name" value="Acid Proteases"/>
    <property type="match status" value="1"/>
</dbReference>
<keyword evidence="2" id="KW-1185">Reference proteome</keyword>
<organism evidence="3">
    <name type="scientific">Schistocephalus solidus</name>
    <name type="common">Tapeworm</name>
    <dbReference type="NCBI Taxonomy" id="70667"/>
    <lineage>
        <taxon>Eukaryota</taxon>
        <taxon>Metazoa</taxon>
        <taxon>Spiralia</taxon>
        <taxon>Lophotrochozoa</taxon>
        <taxon>Platyhelminthes</taxon>
        <taxon>Cestoda</taxon>
        <taxon>Eucestoda</taxon>
        <taxon>Diphyllobothriidea</taxon>
        <taxon>Diphyllobothriidae</taxon>
        <taxon>Schistocephalus</taxon>
    </lineage>
</organism>
<dbReference type="InterPro" id="IPR021109">
    <property type="entry name" value="Peptidase_aspartic_dom_sf"/>
</dbReference>
<dbReference type="STRING" id="70667.A0A183S8R5"/>
<dbReference type="SUPFAM" id="SSF50630">
    <property type="entry name" value="Acid proteases"/>
    <property type="match status" value="1"/>
</dbReference>
<dbReference type="AlphaFoldDB" id="A0A183S8R5"/>
<name>A0A183S8R5_SCHSO</name>
<accession>A0A183S8R5</accession>
<dbReference type="Proteomes" id="UP000275846">
    <property type="component" value="Unassembled WGS sequence"/>
</dbReference>
<dbReference type="FunFam" id="2.40.70.10:FF:000130">
    <property type="entry name" value="Retrovirus-related Pol polyprotein from transposon opus-like Protein"/>
    <property type="match status" value="1"/>
</dbReference>